<reference evidence="1 2" key="1">
    <citation type="journal article" date="2019" name="Commun. Biol.">
        <title>The bagworm genome reveals a unique fibroin gene that provides high tensile strength.</title>
        <authorList>
            <person name="Kono N."/>
            <person name="Nakamura H."/>
            <person name="Ohtoshi R."/>
            <person name="Tomita M."/>
            <person name="Numata K."/>
            <person name="Arakawa K."/>
        </authorList>
    </citation>
    <scope>NUCLEOTIDE SEQUENCE [LARGE SCALE GENOMIC DNA]</scope>
</reference>
<gene>
    <name evidence="1" type="ORF">EVAR_62375_1</name>
</gene>
<organism evidence="1 2">
    <name type="scientific">Eumeta variegata</name>
    <name type="common">Bagworm moth</name>
    <name type="synonym">Eumeta japonica</name>
    <dbReference type="NCBI Taxonomy" id="151549"/>
    <lineage>
        <taxon>Eukaryota</taxon>
        <taxon>Metazoa</taxon>
        <taxon>Ecdysozoa</taxon>
        <taxon>Arthropoda</taxon>
        <taxon>Hexapoda</taxon>
        <taxon>Insecta</taxon>
        <taxon>Pterygota</taxon>
        <taxon>Neoptera</taxon>
        <taxon>Endopterygota</taxon>
        <taxon>Lepidoptera</taxon>
        <taxon>Glossata</taxon>
        <taxon>Ditrysia</taxon>
        <taxon>Tineoidea</taxon>
        <taxon>Psychidae</taxon>
        <taxon>Oiketicinae</taxon>
        <taxon>Eumeta</taxon>
    </lineage>
</organism>
<dbReference type="PANTHER" id="PTHR47331">
    <property type="entry name" value="PHD-TYPE DOMAIN-CONTAINING PROTEIN"/>
    <property type="match status" value="1"/>
</dbReference>
<dbReference type="GO" id="GO:0003676">
    <property type="term" value="F:nucleic acid binding"/>
    <property type="evidence" value="ECO:0007669"/>
    <property type="project" value="InterPro"/>
</dbReference>
<keyword evidence="2" id="KW-1185">Reference proteome</keyword>
<dbReference type="EMBL" id="BGZK01001485">
    <property type="protein sequence ID" value="GBP80845.1"/>
    <property type="molecule type" value="Genomic_DNA"/>
</dbReference>
<comment type="caution">
    <text evidence="1">The sequence shown here is derived from an EMBL/GenBank/DDBJ whole genome shotgun (WGS) entry which is preliminary data.</text>
</comment>
<dbReference type="Proteomes" id="UP000299102">
    <property type="component" value="Unassembled WGS sequence"/>
</dbReference>
<evidence type="ECO:0000313" key="2">
    <source>
        <dbReference type="Proteomes" id="UP000299102"/>
    </source>
</evidence>
<accession>A0A4C1Z2L5</accession>
<dbReference type="SUPFAM" id="SSF53098">
    <property type="entry name" value="Ribonuclease H-like"/>
    <property type="match status" value="1"/>
</dbReference>
<evidence type="ECO:0000313" key="1">
    <source>
        <dbReference type="EMBL" id="GBP80845.1"/>
    </source>
</evidence>
<dbReference type="InterPro" id="IPR012337">
    <property type="entry name" value="RNaseH-like_sf"/>
</dbReference>
<dbReference type="STRING" id="151549.A0A4C1Z2L5"/>
<dbReference type="Gene3D" id="3.30.420.10">
    <property type="entry name" value="Ribonuclease H-like superfamily/Ribonuclease H"/>
    <property type="match status" value="1"/>
</dbReference>
<dbReference type="InterPro" id="IPR036397">
    <property type="entry name" value="RNaseH_sf"/>
</dbReference>
<dbReference type="OrthoDB" id="5984724at2759"/>
<dbReference type="AlphaFoldDB" id="A0A4C1Z2L5"/>
<evidence type="ECO:0008006" key="3">
    <source>
        <dbReference type="Google" id="ProtNLM"/>
    </source>
</evidence>
<protein>
    <recommendedName>
        <fullName evidence="3">Integrase catalytic domain-containing protein</fullName>
    </recommendedName>
</protein>
<name>A0A4C1Z2L5_EUMVA</name>
<sequence length="184" mass="20937">MEYYAWAVDLKTQNCVLTVDIPFCSRAATTFPVGVLYSVYGTNFVCTKSYLDNPYKFLSSEEYNNRFANELRDKRIEWKLNPPSAPHFGGIWESNVRCVKMHLLRVVGSHLLTYEETLMVLVQIEAILNSRPLSAMSCDSSEPLALSPAHFSTLTPPMSLPARDLSHENVNLLQQKRIIDHLVQ</sequence>
<proteinExistence type="predicted"/>